<accession>A0A2N0I225</accession>
<keyword evidence="3" id="KW-0804">Transcription</keyword>
<evidence type="ECO:0000259" key="5">
    <source>
        <dbReference type="PROSITE" id="PS50977"/>
    </source>
</evidence>
<dbReference type="PROSITE" id="PS50977">
    <property type="entry name" value="HTH_TETR_2"/>
    <property type="match status" value="1"/>
</dbReference>
<dbReference type="Pfam" id="PF00440">
    <property type="entry name" value="TetR_N"/>
    <property type="match status" value="1"/>
</dbReference>
<dbReference type="GO" id="GO:0000976">
    <property type="term" value="F:transcription cis-regulatory region binding"/>
    <property type="evidence" value="ECO:0007669"/>
    <property type="project" value="TreeGrafter"/>
</dbReference>
<proteinExistence type="predicted"/>
<dbReference type="Gene3D" id="1.10.357.10">
    <property type="entry name" value="Tetracycline Repressor, domain 2"/>
    <property type="match status" value="1"/>
</dbReference>
<evidence type="ECO:0000256" key="2">
    <source>
        <dbReference type="ARBA" id="ARBA00023125"/>
    </source>
</evidence>
<dbReference type="InterPro" id="IPR025996">
    <property type="entry name" value="MT1864/Rv1816-like_C"/>
</dbReference>
<comment type="caution">
    <text evidence="6">The sequence shown here is derived from an EMBL/GenBank/DDBJ whole genome shotgun (WGS) entry which is preliminary data.</text>
</comment>
<keyword evidence="2 4" id="KW-0238">DNA-binding</keyword>
<name>A0A2N0I225_9SPHN</name>
<dbReference type="InterPro" id="IPR009057">
    <property type="entry name" value="Homeodomain-like_sf"/>
</dbReference>
<feature type="domain" description="HTH tetR-type" evidence="5">
    <location>
        <begin position="18"/>
        <end position="78"/>
    </location>
</feature>
<dbReference type="PRINTS" id="PR00455">
    <property type="entry name" value="HTHTETR"/>
</dbReference>
<dbReference type="InterPro" id="IPR036271">
    <property type="entry name" value="Tet_transcr_reg_TetR-rel_C_sf"/>
</dbReference>
<keyword evidence="7" id="KW-1185">Reference proteome</keyword>
<dbReference type="Proteomes" id="UP000232587">
    <property type="component" value="Unassembled WGS sequence"/>
</dbReference>
<evidence type="ECO:0000256" key="1">
    <source>
        <dbReference type="ARBA" id="ARBA00023015"/>
    </source>
</evidence>
<sequence>MSTSKVAANDVQRAYHHGDLRSALLDAGLKALETTDIADISLRQLARDVGVSATAVYRHFPDKQALMQALAQAGIDQLGAYQQRAATKAHGSAEAFAATGRAYVRFALANPSLFRLTFGQCDRAGHSLFGENLAAKMLRERAARASRGDAEAEQTLMIQAWAVVHGLAMLMLDRQLPADDALIDRVIDARTLFGGYALGSNSDESP</sequence>
<dbReference type="GO" id="GO:0003700">
    <property type="term" value="F:DNA-binding transcription factor activity"/>
    <property type="evidence" value="ECO:0007669"/>
    <property type="project" value="TreeGrafter"/>
</dbReference>
<dbReference type="InterPro" id="IPR001647">
    <property type="entry name" value="HTH_TetR"/>
</dbReference>
<protein>
    <submittedName>
        <fullName evidence="6">TetR family transcriptional regulator</fullName>
    </submittedName>
</protein>
<evidence type="ECO:0000256" key="4">
    <source>
        <dbReference type="PROSITE-ProRule" id="PRU00335"/>
    </source>
</evidence>
<evidence type="ECO:0000313" key="7">
    <source>
        <dbReference type="Proteomes" id="UP000232587"/>
    </source>
</evidence>
<evidence type="ECO:0000313" key="6">
    <source>
        <dbReference type="EMBL" id="PKB25231.1"/>
    </source>
</evidence>
<gene>
    <name evidence="6" type="ORF">B0I00_0424</name>
</gene>
<keyword evidence="1" id="KW-0805">Transcription regulation</keyword>
<dbReference type="EMBL" id="PHUF01000002">
    <property type="protein sequence ID" value="PKB25231.1"/>
    <property type="molecule type" value="Genomic_DNA"/>
</dbReference>
<organism evidence="6 7">
    <name type="scientific">Novosphingobium kunmingense</name>
    <dbReference type="NCBI Taxonomy" id="1211806"/>
    <lineage>
        <taxon>Bacteria</taxon>
        <taxon>Pseudomonadati</taxon>
        <taxon>Pseudomonadota</taxon>
        <taxon>Alphaproteobacteria</taxon>
        <taxon>Sphingomonadales</taxon>
        <taxon>Sphingomonadaceae</taxon>
        <taxon>Novosphingobium</taxon>
    </lineage>
</organism>
<dbReference type="Pfam" id="PF13305">
    <property type="entry name" value="TetR_C_33"/>
    <property type="match status" value="1"/>
</dbReference>
<reference evidence="6 7" key="1">
    <citation type="submission" date="2017-11" db="EMBL/GenBank/DDBJ databases">
        <title>Genomic Encyclopedia of Type Strains, Phase III (KMG-III): the genomes of soil and plant-associated and newly described type strains.</title>
        <authorList>
            <person name="Whitman W."/>
        </authorList>
    </citation>
    <scope>NUCLEOTIDE SEQUENCE [LARGE SCALE GENOMIC DNA]</scope>
    <source>
        <strain evidence="6 7">CGMCC 1.12274</strain>
    </source>
</reference>
<dbReference type="PANTHER" id="PTHR30055:SF220">
    <property type="entry name" value="TETR-FAMILY REGULATORY PROTEIN"/>
    <property type="match status" value="1"/>
</dbReference>
<dbReference type="SUPFAM" id="SSF48498">
    <property type="entry name" value="Tetracyclin repressor-like, C-terminal domain"/>
    <property type="match status" value="1"/>
</dbReference>
<dbReference type="PANTHER" id="PTHR30055">
    <property type="entry name" value="HTH-TYPE TRANSCRIPTIONAL REGULATOR RUTR"/>
    <property type="match status" value="1"/>
</dbReference>
<evidence type="ECO:0000256" key="3">
    <source>
        <dbReference type="ARBA" id="ARBA00023163"/>
    </source>
</evidence>
<dbReference type="SUPFAM" id="SSF46689">
    <property type="entry name" value="Homeodomain-like"/>
    <property type="match status" value="1"/>
</dbReference>
<dbReference type="AlphaFoldDB" id="A0A2N0I225"/>
<dbReference type="InterPro" id="IPR050109">
    <property type="entry name" value="HTH-type_TetR-like_transc_reg"/>
</dbReference>
<feature type="DNA-binding region" description="H-T-H motif" evidence="4">
    <location>
        <begin position="41"/>
        <end position="60"/>
    </location>
</feature>